<sequence length="424" mass="46928">MALLVTVVFAAGCSKEKESVNPANSDSASSPAVSSTASAEKVTLKVWGDLVNQAIAEEPFKKINEAFMAKHPNIKIDYEFAQNEDSLNVALQANTLPDAFYVQGNKSTKMKEMAKAGQIIPLDEYKIDSSRFPEEAINYTLVDGKMYSSLPSFFDYAMIYYNKDIFAKYSLEAPKTWDDFLKALDTLVANGVTPIAVGGNGDFDRYWPIQEMAPAFINEDMINLYEGKPIDEARMTELFDTYRMFVDKGYYGKDFVAMDGKAAQLAFTNGKTAMIFDGTWNNTIYEQASMNIGRFAMPGKDGVRYAQEGMNNLTTYAVAATSKHPKEAAEYVKFLSSLEAAQIVEDANGHVPIVKDIKPKGEIVAEFSAFDKVGKNIYHAFSAAANEKSKPQDLLLTEILPKLMLKKITGAEATQILQQELAKK</sequence>
<name>A0A7X0VFM7_9BACL</name>
<dbReference type="Gene3D" id="3.40.190.10">
    <property type="entry name" value="Periplasmic binding protein-like II"/>
    <property type="match status" value="1"/>
</dbReference>
<protein>
    <submittedName>
        <fullName evidence="3">Extracellular solute-binding protein</fullName>
    </submittedName>
</protein>
<reference evidence="3 4" key="1">
    <citation type="submission" date="2020-08" db="EMBL/GenBank/DDBJ databases">
        <title>Cohnella phylogeny.</title>
        <authorList>
            <person name="Dunlap C."/>
        </authorList>
    </citation>
    <scope>NUCLEOTIDE SEQUENCE [LARGE SCALE GENOMIC DNA]</scope>
    <source>
        <strain evidence="3 4">DSM 28246</strain>
    </source>
</reference>
<dbReference type="RefSeq" id="WP_185143671.1">
    <property type="nucleotide sequence ID" value="NZ_JACJVP010000025.1"/>
</dbReference>
<dbReference type="AlphaFoldDB" id="A0A7X0VFM7"/>
<comment type="similarity">
    <text evidence="1">Belongs to the bacterial solute-binding protein 1 family.</text>
</comment>
<evidence type="ECO:0000256" key="1">
    <source>
        <dbReference type="ARBA" id="ARBA00008520"/>
    </source>
</evidence>
<keyword evidence="4" id="KW-1185">Reference proteome</keyword>
<gene>
    <name evidence="3" type="ORF">H7C19_16095</name>
</gene>
<dbReference type="InterPro" id="IPR050490">
    <property type="entry name" value="Bact_solute-bd_prot1"/>
</dbReference>
<dbReference type="PANTHER" id="PTHR43649">
    <property type="entry name" value="ARABINOSE-BINDING PROTEIN-RELATED"/>
    <property type="match status" value="1"/>
</dbReference>
<comment type="caution">
    <text evidence="3">The sequence shown here is derived from an EMBL/GenBank/DDBJ whole genome shotgun (WGS) entry which is preliminary data.</text>
</comment>
<evidence type="ECO:0000313" key="3">
    <source>
        <dbReference type="EMBL" id="MBB6672202.1"/>
    </source>
</evidence>
<accession>A0A7X0VFM7</accession>
<dbReference type="PANTHER" id="PTHR43649:SF29">
    <property type="entry name" value="OSMOPROTECTIVE COMPOUNDS-BINDING PROTEIN GGTB"/>
    <property type="match status" value="1"/>
</dbReference>
<dbReference type="Pfam" id="PF01547">
    <property type="entry name" value="SBP_bac_1"/>
    <property type="match status" value="1"/>
</dbReference>
<keyword evidence="2" id="KW-0813">Transport</keyword>
<evidence type="ECO:0000313" key="4">
    <source>
        <dbReference type="Proteomes" id="UP000547209"/>
    </source>
</evidence>
<dbReference type="InterPro" id="IPR006059">
    <property type="entry name" value="SBP"/>
</dbReference>
<organism evidence="3 4">
    <name type="scientific">Cohnella nanjingensis</name>
    <dbReference type="NCBI Taxonomy" id="1387779"/>
    <lineage>
        <taxon>Bacteria</taxon>
        <taxon>Bacillati</taxon>
        <taxon>Bacillota</taxon>
        <taxon>Bacilli</taxon>
        <taxon>Bacillales</taxon>
        <taxon>Paenibacillaceae</taxon>
        <taxon>Cohnella</taxon>
    </lineage>
</organism>
<proteinExistence type="inferred from homology"/>
<dbReference type="SUPFAM" id="SSF53850">
    <property type="entry name" value="Periplasmic binding protein-like II"/>
    <property type="match status" value="1"/>
</dbReference>
<dbReference type="Proteomes" id="UP000547209">
    <property type="component" value="Unassembled WGS sequence"/>
</dbReference>
<dbReference type="EMBL" id="JACJVP010000025">
    <property type="protein sequence ID" value="MBB6672202.1"/>
    <property type="molecule type" value="Genomic_DNA"/>
</dbReference>
<evidence type="ECO:0000256" key="2">
    <source>
        <dbReference type="ARBA" id="ARBA00022448"/>
    </source>
</evidence>